<comment type="catalytic activity">
    <reaction evidence="1">
        <text>a 1,2-diacyl-sn-glycero-3-phosphocholine + H2O = a 1,2-diacyl-sn-glycero-3-phosphate + choline + H(+)</text>
        <dbReference type="Rhea" id="RHEA:14445"/>
        <dbReference type="ChEBI" id="CHEBI:15354"/>
        <dbReference type="ChEBI" id="CHEBI:15377"/>
        <dbReference type="ChEBI" id="CHEBI:15378"/>
        <dbReference type="ChEBI" id="CHEBI:57643"/>
        <dbReference type="ChEBI" id="CHEBI:58608"/>
        <dbReference type="EC" id="3.1.4.4"/>
    </reaction>
</comment>
<evidence type="ECO:0000256" key="4">
    <source>
        <dbReference type="ARBA" id="ARBA00022801"/>
    </source>
</evidence>
<dbReference type="PANTHER" id="PTHR43856:SF1">
    <property type="entry name" value="MITOCHONDRIAL CARDIOLIPIN HYDROLASE"/>
    <property type="match status" value="1"/>
</dbReference>
<reference evidence="8 9" key="1">
    <citation type="journal article" date="2019" name="Nat. Microbiol.">
        <title>Mediterranean grassland soil C-N compound turnover is dependent on rainfall and depth, and is mediated by genomically divergent microorganisms.</title>
        <authorList>
            <person name="Diamond S."/>
            <person name="Andeer P.F."/>
            <person name="Li Z."/>
            <person name="Crits-Christoph A."/>
            <person name="Burstein D."/>
            <person name="Anantharaman K."/>
            <person name="Lane K.R."/>
            <person name="Thomas B.C."/>
            <person name="Pan C."/>
            <person name="Northen T.R."/>
            <person name="Banfield J.F."/>
        </authorList>
    </citation>
    <scope>NUCLEOTIDE SEQUENCE [LARGE SCALE GENOMIC DNA]</scope>
    <source>
        <strain evidence="8">WS_10</strain>
    </source>
</reference>
<dbReference type="GO" id="GO:0016891">
    <property type="term" value="F:RNA endonuclease activity producing 5'-phosphomonoesters, hydrolytic mechanism"/>
    <property type="evidence" value="ECO:0007669"/>
    <property type="project" value="TreeGrafter"/>
</dbReference>
<dbReference type="PANTHER" id="PTHR43856">
    <property type="entry name" value="CARDIOLIPIN HYDROLASE"/>
    <property type="match status" value="1"/>
</dbReference>
<comment type="caution">
    <text evidence="8">The sequence shown here is derived from an EMBL/GenBank/DDBJ whole genome shotgun (WGS) entry which is preliminary data.</text>
</comment>
<evidence type="ECO:0000256" key="3">
    <source>
        <dbReference type="ARBA" id="ARBA00012027"/>
    </source>
</evidence>
<keyword evidence="5" id="KW-0442">Lipid degradation</keyword>
<dbReference type="Proteomes" id="UP000319836">
    <property type="component" value="Unassembled WGS sequence"/>
</dbReference>
<evidence type="ECO:0000256" key="6">
    <source>
        <dbReference type="ARBA" id="ARBA00023098"/>
    </source>
</evidence>
<keyword evidence="6" id="KW-0443">Lipid metabolism</keyword>
<keyword evidence="4" id="KW-0378">Hydrolase</keyword>
<proteinExistence type="inferred from homology"/>
<dbReference type="GO" id="GO:0016042">
    <property type="term" value="P:lipid catabolic process"/>
    <property type="evidence" value="ECO:0007669"/>
    <property type="project" value="UniProtKB-KW"/>
</dbReference>
<feature type="domain" description="PLD phosphodiesterase" evidence="7">
    <location>
        <begin position="119"/>
        <end position="150"/>
    </location>
</feature>
<evidence type="ECO:0000313" key="9">
    <source>
        <dbReference type="Proteomes" id="UP000319836"/>
    </source>
</evidence>
<dbReference type="Gene3D" id="3.30.870.10">
    <property type="entry name" value="Endonuclease Chain A"/>
    <property type="match status" value="2"/>
</dbReference>
<comment type="similarity">
    <text evidence="2">Belongs to the phospholipase D family.</text>
</comment>
<evidence type="ECO:0000259" key="7">
    <source>
        <dbReference type="PROSITE" id="PS50035"/>
    </source>
</evidence>
<dbReference type="Pfam" id="PF13091">
    <property type="entry name" value="PLDc_2"/>
    <property type="match status" value="2"/>
</dbReference>
<dbReference type="AlphaFoldDB" id="A0A538UBE8"/>
<gene>
    <name evidence="8" type="ORF">E6K80_00750</name>
</gene>
<dbReference type="SUPFAM" id="SSF56024">
    <property type="entry name" value="Phospholipase D/nuclease"/>
    <property type="match status" value="2"/>
</dbReference>
<dbReference type="InterPro" id="IPR001736">
    <property type="entry name" value="PLipase_D/transphosphatidylase"/>
</dbReference>
<name>A0A538UBE8_UNCEI</name>
<protein>
    <recommendedName>
        <fullName evidence="3">phospholipase D</fullName>
        <ecNumber evidence="3">3.1.4.4</ecNumber>
    </recommendedName>
</protein>
<dbReference type="InterPro" id="IPR051406">
    <property type="entry name" value="PLD_domain"/>
</dbReference>
<dbReference type="EC" id="3.1.4.4" evidence="3"/>
<evidence type="ECO:0000256" key="1">
    <source>
        <dbReference type="ARBA" id="ARBA00000798"/>
    </source>
</evidence>
<sequence>MGIRKPIFLIDGGQSIQVVTDTLVKFINGAKRSLHIAIFDFRLGDPATVRRITGALKAKAAAGVDVKIAYDHRNAPKFGPGDDPAPHGTHVFLHGHFAGTSVKLQPVGWTEVHFEGIAGSKLMHNKYVIRDGHSVDAAVLMGSANFTDDAWTHQENNILILESAALSAFYETDFQELWAGGKVAGTGVNDFGKVTRDGLNLDVAFSPGEGRRIDHEIANLILDARESIHIASMVITSDAILQALSQVLRAGRVTVRGIFDGPEMHSSKSQMRSAVKIAEIDLLEKHFIAKHSTPYDTKHPEGLHDFMHNKTIVVDDALI</sequence>
<evidence type="ECO:0000313" key="8">
    <source>
        <dbReference type="EMBL" id="TMQ73231.1"/>
    </source>
</evidence>
<evidence type="ECO:0000256" key="2">
    <source>
        <dbReference type="ARBA" id="ARBA00008664"/>
    </source>
</evidence>
<dbReference type="EMBL" id="VBPA01000016">
    <property type="protein sequence ID" value="TMQ73231.1"/>
    <property type="molecule type" value="Genomic_DNA"/>
</dbReference>
<dbReference type="GO" id="GO:0004630">
    <property type="term" value="F:phospholipase D activity"/>
    <property type="evidence" value="ECO:0007669"/>
    <property type="project" value="UniProtKB-EC"/>
</dbReference>
<evidence type="ECO:0000256" key="5">
    <source>
        <dbReference type="ARBA" id="ARBA00022963"/>
    </source>
</evidence>
<accession>A0A538UBE8</accession>
<dbReference type="GO" id="GO:0006793">
    <property type="term" value="P:phosphorus metabolic process"/>
    <property type="evidence" value="ECO:0007669"/>
    <property type="project" value="UniProtKB-ARBA"/>
</dbReference>
<dbReference type="PROSITE" id="PS50035">
    <property type="entry name" value="PLD"/>
    <property type="match status" value="1"/>
</dbReference>
<organism evidence="8 9">
    <name type="scientific">Eiseniibacteriota bacterium</name>
    <dbReference type="NCBI Taxonomy" id="2212470"/>
    <lineage>
        <taxon>Bacteria</taxon>
        <taxon>Candidatus Eiseniibacteriota</taxon>
    </lineage>
</organism>
<dbReference type="InterPro" id="IPR025202">
    <property type="entry name" value="PLD-like_dom"/>
</dbReference>
<feature type="non-terminal residue" evidence="8">
    <location>
        <position position="319"/>
    </location>
</feature>